<dbReference type="InterPro" id="IPR051694">
    <property type="entry name" value="Immunoregulatory_rcpt-like"/>
</dbReference>
<comment type="subcellular location">
    <subcellularLocation>
        <location evidence="1">Membrane</location>
        <topology evidence="1">Single-pass membrane protein</topology>
    </subcellularLocation>
</comment>
<evidence type="ECO:0000313" key="8">
    <source>
        <dbReference type="Proteomes" id="UP000807353"/>
    </source>
</evidence>
<evidence type="ECO:0000256" key="5">
    <source>
        <dbReference type="SAM" id="MobiDB-lite"/>
    </source>
</evidence>
<gene>
    <name evidence="7" type="ORF">BDZ94DRAFT_1233148</name>
</gene>
<dbReference type="GO" id="GO:0071944">
    <property type="term" value="C:cell periphery"/>
    <property type="evidence" value="ECO:0007669"/>
    <property type="project" value="UniProtKB-ARBA"/>
</dbReference>
<evidence type="ECO:0000256" key="1">
    <source>
        <dbReference type="ARBA" id="ARBA00004167"/>
    </source>
</evidence>
<keyword evidence="3 6" id="KW-1133">Transmembrane helix</keyword>
<protein>
    <submittedName>
        <fullName evidence="7">Uncharacterized protein</fullName>
    </submittedName>
</protein>
<feature type="compositionally biased region" description="Polar residues" evidence="5">
    <location>
        <begin position="252"/>
        <end position="269"/>
    </location>
</feature>
<evidence type="ECO:0000313" key="7">
    <source>
        <dbReference type="EMBL" id="KAF9467371.1"/>
    </source>
</evidence>
<feature type="region of interest" description="Disordered" evidence="5">
    <location>
        <begin position="160"/>
        <end position="181"/>
    </location>
</feature>
<evidence type="ECO:0000256" key="4">
    <source>
        <dbReference type="ARBA" id="ARBA00023136"/>
    </source>
</evidence>
<keyword evidence="2 6" id="KW-0812">Transmembrane</keyword>
<feature type="region of interest" description="Disordered" evidence="5">
    <location>
        <begin position="234"/>
        <end position="271"/>
    </location>
</feature>
<evidence type="ECO:0000256" key="3">
    <source>
        <dbReference type="ARBA" id="ARBA00022989"/>
    </source>
</evidence>
<feature type="compositionally biased region" description="Low complexity" evidence="5">
    <location>
        <begin position="288"/>
        <end position="297"/>
    </location>
</feature>
<name>A0A9P5YGD6_9AGAR</name>
<dbReference type="EMBL" id="MU150237">
    <property type="protein sequence ID" value="KAF9467371.1"/>
    <property type="molecule type" value="Genomic_DNA"/>
</dbReference>
<dbReference type="OrthoDB" id="2591431at2759"/>
<feature type="compositionally biased region" description="Polar residues" evidence="5">
    <location>
        <begin position="333"/>
        <end position="349"/>
    </location>
</feature>
<evidence type="ECO:0000256" key="2">
    <source>
        <dbReference type="ARBA" id="ARBA00022692"/>
    </source>
</evidence>
<accession>A0A9P5YGD6</accession>
<feature type="compositionally biased region" description="Low complexity" evidence="5">
    <location>
        <begin position="161"/>
        <end position="176"/>
    </location>
</feature>
<reference evidence="7" key="1">
    <citation type="submission" date="2020-11" db="EMBL/GenBank/DDBJ databases">
        <authorList>
            <consortium name="DOE Joint Genome Institute"/>
            <person name="Ahrendt S."/>
            <person name="Riley R."/>
            <person name="Andreopoulos W."/>
            <person name="Labutti K."/>
            <person name="Pangilinan J."/>
            <person name="Ruiz-Duenas F.J."/>
            <person name="Barrasa J.M."/>
            <person name="Sanchez-Garcia M."/>
            <person name="Camarero S."/>
            <person name="Miyauchi S."/>
            <person name="Serrano A."/>
            <person name="Linde D."/>
            <person name="Babiker R."/>
            <person name="Drula E."/>
            <person name="Ayuso-Fernandez I."/>
            <person name="Pacheco R."/>
            <person name="Padilla G."/>
            <person name="Ferreira P."/>
            <person name="Barriuso J."/>
            <person name="Kellner H."/>
            <person name="Castanera R."/>
            <person name="Alfaro M."/>
            <person name="Ramirez L."/>
            <person name="Pisabarro A.G."/>
            <person name="Kuo A."/>
            <person name="Tritt A."/>
            <person name="Lipzen A."/>
            <person name="He G."/>
            <person name="Yan M."/>
            <person name="Ng V."/>
            <person name="Cullen D."/>
            <person name="Martin F."/>
            <person name="Rosso M.-N."/>
            <person name="Henrissat B."/>
            <person name="Hibbett D."/>
            <person name="Martinez A.T."/>
            <person name="Grigoriev I.V."/>
        </authorList>
    </citation>
    <scope>NUCLEOTIDE SEQUENCE</scope>
    <source>
        <strain evidence="7">CBS 247.69</strain>
    </source>
</reference>
<comment type="caution">
    <text evidence="7">The sequence shown here is derived from an EMBL/GenBank/DDBJ whole genome shotgun (WGS) entry which is preliminary data.</text>
</comment>
<organism evidence="7 8">
    <name type="scientific">Collybia nuda</name>
    <dbReference type="NCBI Taxonomy" id="64659"/>
    <lineage>
        <taxon>Eukaryota</taxon>
        <taxon>Fungi</taxon>
        <taxon>Dikarya</taxon>
        <taxon>Basidiomycota</taxon>
        <taxon>Agaricomycotina</taxon>
        <taxon>Agaricomycetes</taxon>
        <taxon>Agaricomycetidae</taxon>
        <taxon>Agaricales</taxon>
        <taxon>Tricholomatineae</taxon>
        <taxon>Clitocybaceae</taxon>
        <taxon>Collybia</taxon>
    </lineage>
</organism>
<keyword evidence="4 6" id="KW-0472">Membrane</keyword>
<dbReference type="GO" id="GO:0016020">
    <property type="term" value="C:membrane"/>
    <property type="evidence" value="ECO:0007669"/>
    <property type="project" value="UniProtKB-SubCell"/>
</dbReference>
<sequence length="349" mass="37154">MSIPDSSFQGNNGSFTVSALPIPKNTQLYFAMSDATGAVSGGTSSLMTVGASLTGHSCNTTVPVNAFFFSADGILTQCGDFPFTHYQGAIKPLTIFAFIPNGSDSFVLPFSPPNSDQFNWKANISAQTQVTFSVIDSQGRNGGTDALRLVAPSNDKSCLLNTSSSSTSQSGNPTSGSDHKGGLPTGAVVGIAIGGAIVVVILILLLWWLKKRPNPAKSRRGSINLVDDFPQGSDLPQPMVGHQYAPIPYPSITASQRMSNPASPSQSEQEPQRLIPLRLHSQHFDEGSPSSASSSASGNRQTKFVVHRDIDEDETPIELPPQYDDRRAPIPGLNTTFHPPQAGQSEKRR</sequence>
<proteinExistence type="predicted"/>
<feature type="transmembrane region" description="Helical" evidence="6">
    <location>
        <begin position="187"/>
        <end position="209"/>
    </location>
</feature>
<feature type="region of interest" description="Disordered" evidence="5">
    <location>
        <begin position="283"/>
        <end position="349"/>
    </location>
</feature>
<keyword evidence="8" id="KW-1185">Reference proteome</keyword>
<dbReference type="AlphaFoldDB" id="A0A9P5YGD6"/>
<evidence type="ECO:0000256" key="6">
    <source>
        <dbReference type="SAM" id="Phobius"/>
    </source>
</evidence>
<dbReference type="Proteomes" id="UP000807353">
    <property type="component" value="Unassembled WGS sequence"/>
</dbReference>
<dbReference type="PANTHER" id="PTHR15549">
    <property type="entry name" value="PAIRED IMMUNOGLOBULIN-LIKE TYPE 2 RECEPTOR"/>
    <property type="match status" value="1"/>
</dbReference>